<dbReference type="KEGG" id="ngr:NAEGRDRAFT_65638"/>
<dbReference type="AlphaFoldDB" id="D2V9V3"/>
<dbReference type="Proteomes" id="UP000006671">
    <property type="component" value="Unassembled WGS sequence"/>
</dbReference>
<accession>D2V9V3</accession>
<organism evidence="3">
    <name type="scientific">Naegleria gruberi</name>
    <name type="common">Amoeba</name>
    <dbReference type="NCBI Taxonomy" id="5762"/>
    <lineage>
        <taxon>Eukaryota</taxon>
        <taxon>Discoba</taxon>
        <taxon>Heterolobosea</taxon>
        <taxon>Tetramitia</taxon>
        <taxon>Eutetramitia</taxon>
        <taxon>Vahlkampfiidae</taxon>
        <taxon>Naegleria</taxon>
    </lineage>
</organism>
<keyword evidence="3" id="KW-1185">Reference proteome</keyword>
<dbReference type="InParanoid" id="D2V9V3"/>
<dbReference type="GeneID" id="8859429"/>
<dbReference type="RefSeq" id="XP_002678949.1">
    <property type="nucleotide sequence ID" value="XM_002678903.1"/>
</dbReference>
<sequence>MMRRKKPAKETIVVPESKKRTHQDKDSSNKKVKQNSCQNCSLTASTVETKPEERAKEIKKKKPPKQPEVTKPPSSSPFAPYEHAIMEPNEEEYEALMDAKPAWMK</sequence>
<evidence type="ECO:0000256" key="1">
    <source>
        <dbReference type="SAM" id="MobiDB-lite"/>
    </source>
</evidence>
<name>D2V9V3_NAEGR</name>
<evidence type="ECO:0000313" key="2">
    <source>
        <dbReference type="EMBL" id="EFC46205.1"/>
    </source>
</evidence>
<evidence type="ECO:0000313" key="3">
    <source>
        <dbReference type="Proteomes" id="UP000006671"/>
    </source>
</evidence>
<feature type="region of interest" description="Disordered" evidence="1">
    <location>
        <begin position="1"/>
        <end position="81"/>
    </location>
</feature>
<dbReference type="VEuPathDB" id="AmoebaDB:NAEGRDRAFT_65638"/>
<reference evidence="2 3" key="1">
    <citation type="journal article" date="2010" name="Cell">
        <title>The genome of Naegleria gruberi illuminates early eukaryotic versatility.</title>
        <authorList>
            <person name="Fritz-Laylin L.K."/>
            <person name="Prochnik S.E."/>
            <person name="Ginger M.L."/>
            <person name="Dacks J.B."/>
            <person name="Carpenter M.L."/>
            <person name="Field M.C."/>
            <person name="Kuo A."/>
            <person name="Paredez A."/>
            <person name="Chapman J."/>
            <person name="Pham J."/>
            <person name="Shu S."/>
            <person name="Neupane R."/>
            <person name="Cipriano M."/>
            <person name="Mancuso J."/>
            <person name="Tu H."/>
            <person name="Salamov A."/>
            <person name="Lindquist E."/>
            <person name="Shapiro H."/>
            <person name="Lucas S."/>
            <person name="Grigoriev I.V."/>
            <person name="Cande W.Z."/>
            <person name="Fulton C."/>
            <person name="Rokhsar D.S."/>
            <person name="Dawson S.C."/>
        </authorList>
    </citation>
    <scope>NUCLEOTIDE SEQUENCE [LARGE SCALE GENOMIC DNA]</scope>
    <source>
        <strain evidence="2 3">NEG-M</strain>
    </source>
</reference>
<gene>
    <name evidence="2" type="ORF">NAEGRDRAFT_65638</name>
</gene>
<feature type="compositionally biased region" description="Polar residues" evidence="1">
    <location>
        <begin position="34"/>
        <end position="48"/>
    </location>
</feature>
<proteinExistence type="predicted"/>
<dbReference type="EMBL" id="GG738859">
    <property type="protein sequence ID" value="EFC46205.1"/>
    <property type="molecule type" value="Genomic_DNA"/>
</dbReference>
<protein>
    <submittedName>
        <fullName evidence="2">Predicted protein</fullName>
    </submittedName>
</protein>